<comment type="caution">
    <text evidence="1">The sequence shown here is derived from an EMBL/GenBank/DDBJ whole genome shotgun (WGS) entry which is preliminary data.</text>
</comment>
<protein>
    <submittedName>
        <fullName evidence="1">Uncharacterized protein</fullName>
    </submittedName>
</protein>
<keyword evidence="2" id="KW-1185">Reference proteome</keyword>
<reference evidence="1" key="1">
    <citation type="submission" date="2022-11" db="EMBL/GenBank/DDBJ databases">
        <authorList>
            <person name="Petersen C."/>
        </authorList>
    </citation>
    <scope>NUCLEOTIDE SEQUENCE</scope>
    <source>
        <strain evidence="1">IBT 19713</strain>
    </source>
</reference>
<dbReference type="OrthoDB" id="2688021at2759"/>
<evidence type="ECO:0000313" key="1">
    <source>
        <dbReference type="EMBL" id="KAJ5232558.1"/>
    </source>
</evidence>
<dbReference type="GeneID" id="83202114"/>
<name>A0A9W9P201_9EURO</name>
<reference evidence="1" key="2">
    <citation type="journal article" date="2023" name="IMA Fungus">
        <title>Comparative genomic study of the Penicillium genus elucidates a diverse pangenome and 15 lateral gene transfer events.</title>
        <authorList>
            <person name="Petersen C."/>
            <person name="Sorensen T."/>
            <person name="Nielsen M.R."/>
            <person name="Sondergaard T.E."/>
            <person name="Sorensen J.L."/>
            <person name="Fitzpatrick D.A."/>
            <person name="Frisvad J.C."/>
            <person name="Nielsen K.L."/>
        </authorList>
    </citation>
    <scope>NUCLEOTIDE SEQUENCE</scope>
    <source>
        <strain evidence="1">IBT 19713</strain>
    </source>
</reference>
<dbReference type="EMBL" id="JAPQKS010000004">
    <property type="protein sequence ID" value="KAJ5232558.1"/>
    <property type="molecule type" value="Genomic_DNA"/>
</dbReference>
<dbReference type="Proteomes" id="UP001150941">
    <property type="component" value="Unassembled WGS sequence"/>
</dbReference>
<proteinExistence type="predicted"/>
<dbReference type="RefSeq" id="XP_058330551.1">
    <property type="nucleotide sequence ID" value="XM_058474811.1"/>
</dbReference>
<dbReference type="AlphaFoldDB" id="A0A9W9P201"/>
<accession>A0A9W9P201</accession>
<evidence type="ECO:0000313" key="2">
    <source>
        <dbReference type="Proteomes" id="UP001150941"/>
    </source>
</evidence>
<organism evidence="1 2">
    <name type="scientific">Penicillium chermesinum</name>
    <dbReference type="NCBI Taxonomy" id="63820"/>
    <lineage>
        <taxon>Eukaryota</taxon>
        <taxon>Fungi</taxon>
        <taxon>Dikarya</taxon>
        <taxon>Ascomycota</taxon>
        <taxon>Pezizomycotina</taxon>
        <taxon>Eurotiomycetes</taxon>
        <taxon>Eurotiomycetidae</taxon>
        <taxon>Eurotiales</taxon>
        <taxon>Aspergillaceae</taxon>
        <taxon>Penicillium</taxon>
    </lineage>
</organism>
<sequence>MAIVVASLGTYLALKRPRGCQPATLGHLQTIVDLIDDWATDQSGRMWWGDKPVAQLEDNQARHAGTCWDKAVLGPIQNTKYAGN</sequence>
<gene>
    <name evidence="1" type="ORF">N7468_005514</name>
</gene>